<proteinExistence type="predicted"/>
<dbReference type="EMBL" id="FOUU01000004">
    <property type="protein sequence ID" value="SFM82120.1"/>
    <property type="molecule type" value="Genomic_DNA"/>
</dbReference>
<organism evidence="3 4">
    <name type="scientific">Thermodesulforhabdus norvegica</name>
    <dbReference type="NCBI Taxonomy" id="39841"/>
    <lineage>
        <taxon>Bacteria</taxon>
        <taxon>Pseudomonadati</taxon>
        <taxon>Thermodesulfobacteriota</taxon>
        <taxon>Syntrophobacteria</taxon>
        <taxon>Syntrophobacterales</taxon>
        <taxon>Thermodesulforhabdaceae</taxon>
        <taxon>Thermodesulforhabdus</taxon>
    </lineage>
</organism>
<reference evidence="3 4" key="1">
    <citation type="submission" date="2016-10" db="EMBL/GenBank/DDBJ databases">
        <authorList>
            <person name="de Groot N.N."/>
        </authorList>
    </citation>
    <scope>NUCLEOTIDE SEQUENCE [LARGE SCALE GENOMIC DNA]</scope>
    <source>
        <strain evidence="3 4">DSM 9990</strain>
    </source>
</reference>
<dbReference type="Pfam" id="PF26618">
    <property type="entry name" value="DUF8196"/>
    <property type="match status" value="1"/>
</dbReference>
<dbReference type="RefSeq" id="WP_093394848.1">
    <property type="nucleotide sequence ID" value="NZ_FOUU01000004.1"/>
</dbReference>
<dbReference type="Gene3D" id="1.10.287.540">
    <property type="entry name" value="Helix hairpin bin"/>
    <property type="match status" value="1"/>
</dbReference>
<gene>
    <name evidence="3" type="ORF">SAMN05660836_01611</name>
</gene>
<accession>A0A1I4TZW2</accession>
<dbReference type="InterPro" id="IPR011335">
    <property type="entry name" value="Restrct_endonuc-II-like"/>
</dbReference>
<dbReference type="Pfam" id="PF12644">
    <property type="entry name" value="DUF3782"/>
    <property type="match status" value="1"/>
</dbReference>
<protein>
    <recommendedName>
        <fullName evidence="2">DUF8196 domain-containing protein</fullName>
    </recommendedName>
</protein>
<keyword evidence="1" id="KW-0175">Coiled coil</keyword>
<dbReference type="InterPro" id="IPR024271">
    <property type="entry name" value="DUF3782"/>
</dbReference>
<sequence>MEEVAERVSRLEEVLEEFIRTVGIEFSKLYNSQMRTEAELRAFKEEMRAFKEEMRAFKEEMKAFKDEMNKRMGELARRLGTVVEDVVAPGIPYAIRRAFGLEVVELSLRRRKRVRGREREYDVIAVAGDYVFVIDVKSRYRREYLGEFEEMLLDFFEYFPEYKGLKVVPVIASFNFTEEIINLATRKRWLVVQLGGEYLEFVNKDQVGLP</sequence>
<dbReference type="PANTHER" id="PTHR38753:SF1">
    <property type="entry name" value="SLR1441 PROTEIN"/>
    <property type="match status" value="1"/>
</dbReference>
<evidence type="ECO:0000313" key="4">
    <source>
        <dbReference type="Proteomes" id="UP000199611"/>
    </source>
</evidence>
<dbReference type="SUPFAM" id="SSF52980">
    <property type="entry name" value="Restriction endonuclease-like"/>
    <property type="match status" value="1"/>
</dbReference>
<dbReference type="AlphaFoldDB" id="A0A1I4TZW2"/>
<dbReference type="Proteomes" id="UP000199611">
    <property type="component" value="Unassembled WGS sequence"/>
</dbReference>
<dbReference type="OrthoDB" id="5762512at2"/>
<dbReference type="InterPro" id="IPR058509">
    <property type="entry name" value="DUF8196"/>
</dbReference>
<evidence type="ECO:0000259" key="2">
    <source>
        <dbReference type="Pfam" id="PF26618"/>
    </source>
</evidence>
<name>A0A1I4TZW2_9BACT</name>
<feature type="domain" description="DUF8196" evidence="2">
    <location>
        <begin position="117"/>
        <end position="198"/>
    </location>
</feature>
<evidence type="ECO:0000256" key="1">
    <source>
        <dbReference type="SAM" id="Coils"/>
    </source>
</evidence>
<dbReference type="PANTHER" id="PTHR38753">
    <property type="entry name" value="SLR1441 PROTEIN"/>
    <property type="match status" value="1"/>
</dbReference>
<keyword evidence="4" id="KW-1185">Reference proteome</keyword>
<dbReference type="STRING" id="39841.SAMN05660836_01611"/>
<evidence type="ECO:0000313" key="3">
    <source>
        <dbReference type="EMBL" id="SFM82120.1"/>
    </source>
</evidence>
<feature type="coiled-coil region" evidence="1">
    <location>
        <begin position="1"/>
        <end position="67"/>
    </location>
</feature>